<name>A0A0L6Z5R0_9CLOT</name>
<comment type="caution">
    <text evidence="3">The sequence shown here is derived from an EMBL/GenBank/DDBJ whole genome shotgun (WGS) entry which is preliminary data.</text>
</comment>
<accession>A0A0L6Z5R0</accession>
<evidence type="ECO:0000313" key="4">
    <source>
        <dbReference type="Proteomes" id="UP000037043"/>
    </source>
</evidence>
<dbReference type="Proteomes" id="UP000037043">
    <property type="component" value="Unassembled WGS sequence"/>
</dbReference>
<sequence>MKKFISILTIMFFFTLLPTSLVNAQELTKEQKIQYKNQIKEKRQIIKKNAAENKKLELKIDDRTEELGKVIMMLFDRELPPSEEKLSQIESKQEVMLKNLEQIANVQRSIKRLRKEASINVNEEKYQQAIENFNKVIVLQGKEKELLIAFDKNLQDFIELIKSLQYK</sequence>
<evidence type="ECO:0000313" key="3">
    <source>
        <dbReference type="EMBL" id="KOA18291.1"/>
    </source>
</evidence>
<keyword evidence="2" id="KW-0732">Signal</keyword>
<dbReference type="AlphaFoldDB" id="A0A0L6Z5R0"/>
<dbReference type="EMBL" id="LHUR01000042">
    <property type="protein sequence ID" value="KOA18291.1"/>
    <property type="molecule type" value="Genomic_DNA"/>
</dbReference>
<dbReference type="RefSeq" id="WP_052222641.1">
    <property type="nucleotide sequence ID" value="NZ_LHUR01000042.1"/>
</dbReference>
<evidence type="ECO:0000256" key="2">
    <source>
        <dbReference type="SAM" id="SignalP"/>
    </source>
</evidence>
<organism evidence="3 4">
    <name type="scientific">Clostridium homopropionicum DSM 5847</name>
    <dbReference type="NCBI Taxonomy" id="1121318"/>
    <lineage>
        <taxon>Bacteria</taxon>
        <taxon>Bacillati</taxon>
        <taxon>Bacillota</taxon>
        <taxon>Clostridia</taxon>
        <taxon>Eubacteriales</taxon>
        <taxon>Clostridiaceae</taxon>
        <taxon>Clostridium</taxon>
    </lineage>
</organism>
<reference evidence="4" key="1">
    <citation type="submission" date="2015-08" db="EMBL/GenBank/DDBJ databases">
        <title>Genome sequence of the strict anaerobe Clostridium homopropionicum LuHBu1 (DSM 5847T).</title>
        <authorList>
            <person name="Poehlein A."/>
            <person name="Beck M."/>
            <person name="Schiel-Bengelsdorf B."/>
            <person name="Bengelsdorf F.R."/>
            <person name="Daniel R."/>
            <person name="Duerre P."/>
        </authorList>
    </citation>
    <scope>NUCLEOTIDE SEQUENCE [LARGE SCALE GENOMIC DNA]</scope>
    <source>
        <strain evidence="4">DSM 5847</strain>
    </source>
</reference>
<feature type="signal peptide" evidence="2">
    <location>
        <begin position="1"/>
        <end position="24"/>
    </location>
</feature>
<proteinExistence type="predicted"/>
<feature type="coiled-coil region" evidence="1">
    <location>
        <begin position="39"/>
        <end position="66"/>
    </location>
</feature>
<gene>
    <name evidence="3" type="ORF">CLHOM_31880</name>
</gene>
<dbReference type="PATRIC" id="fig|1121318.3.peg.3187"/>
<keyword evidence="1" id="KW-0175">Coiled coil</keyword>
<feature type="chain" id="PRO_5005570126" evidence="2">
    <location>
        <begin position="25"/>
        <end position="167"/>
    </location>
</feature>
<evidence type="ECO:0000256" key="1">
    <source>
        <dbReference type="SAM" id="Coils"/>
    </source>
</evidence>
<keyword evidence="4" id="KW-1185">Reference proteome</keyword>
<protein>
    <submittedName>
        <fullName evidence="3">Uncharacterized protein</fullName>
    </submittedName>
</protein>